<evidence type="ECO:0000313" key="3">
    <source>
        <dbReference type="Proteomes" id="UP000005666"/>
    </source>
</evidence>
<dbReference type="eggNOG" id="ENOG502QUSW">
    <property type="taxonomic scope" value="Eukaryota"/>
</dbReference>
<organism evidence="2 3">
    <name type="scientific">Tetrapisispora phaffii (strain ATCC 24235 / CBS 4417 / NBRC 1672 / NRRL Y-8282 / UCD 70-5)</name>
    <name type="common">Yeast</name>
    <name type="synonym">Fabospora phaffii</name>
    <dbReference type="NCBI Taxonomy" id="1071381"/>
    <lineage>
        <taxon>Eukaryota</taxon>
        <taxon>Fungi</taxon>
        <taxon>Dikarya</taxon>
        <taxon>Ascomycota</taxon>
        <taxon>Saccharomycotina</taxon>
        <taxon>Saccharomycetes</taxon>
        <taxon>Saccharomycetales</taxon>
        <taxon>Saccharomycetaceae</taxon>
        <taxon>Tetrapisispora</taxon>
    </lineage>
</organism>
<dbReference type="KEGG" id="tpf:TPHA_0N01120"/>
<reference evidence="2 3" key="1">
    <citation type="journal article" date="2011" name="Proc. Natl. Acad. Sci. U.S.A.">
        <title>Evolutionary erosion of yeast sex chromosomes by mating-type switching accidents.</title>
        <authorList>
            <person name="Gordon J.L."/>
            <person name="Armisen D."/>
            <person name="Proux-Wera E."/>
            <person name="Oheigeartaigh S.S."/>
            <person name="Byrne K.P."/>
            <person name="Wolfe K.H."/>
        </authorList>
    </citation>
    <scope>NUCLEOTIDE SEQUENCE [LARGE SCALE GENOMIC DNA]</scope>
    <source>
        <strain evidence="3">ATCC 24235 / CBS 4417 / NBRC 1672 / NRRL Y-8282 / UCD 70-5</strain>
    </source>
</reference>
<sequence>MFRLAQQSQIIKGRIVSASTRNSINHSIRFNGSISLERQEDLNGPSSKYLNTGNSKVNDATDRVRHLRNQLNATGGNRSRTGTANSHTNNRNNNNNNNNNNRNKNSSKINYVSVDSPWYNQVIAFDECVSQTLYMSQTPRRKSMNVGTAHPDPNANPLFWDSINKAMKLYYDLTNNNAPEMNSARVSKLIHLLHNGLRANRNQLTRMNKKPDYDSQSFHKEMTNYLCQSLRDISKYILEGKSKVNEYGAMHLVTAFKELLLFEETVEIWRSALDENKNKELANTFLNPRVVGVILPLLYDNGVPFNEIQSLYEKSSSIINFFHPNLSVGMIRAALSAGENEIALKLFEELCEESSESKYGYLIETHLSFIGECKDLNVASAFFYKALNNEMPYKIDLQVSYVKLFLKNIWELTNDFDKVYEIWYRSVVHYGKNINHGISSSLNDTFFDIFFKYFANNKMEGFQRLQNVILTYNNIKQIDEPFFNIILTKCSIWRDRSVIDYIDKAYALYHIPKTIVAYRILLKSMGSVDNTTNEEILKRWTSMIEKTDEIGSSFIANADWAALRDATITWTQQNVDNVAVKSTTIKNEQTRTSTPAQNNSISSVNNSEELDFSHPALQAANASGAFDEFHNDDVQVPTKLTSEGFQFEGSRIELYLQIVKCYSIFCRDARQLSRLTSGTAAHYPVLQASLSKLQNLDARAISIPQLNHLKSKQIN</sequence>
<dbReference type="OrthoDB" id="4081443at2759"/>
<keyword evidence="3" id="KW-1185">Reference proteome</keyword>
<dbReference type="GeneID" id="11532139"/>
<evidence type="ECO:0000313" key="2">
    <source>
        <dbReference type="EMBL" id="CCE65893.1"/>
    </source>
</evidence>
<feature type="compositionally biased region" description="Polar residues" evidence="1">
    <location>
        <begin position="44"/>
        <end position="58"/>
    </location>
</feature>
<dbReference type="EMBL" id="HE612869">
    <property type="protein sequence ID" value="CCE65893.1"/>
    <property type="molecule type" value="Genomic_DNA"/>
</dbReference>
<dbReference type="HOGENOM" id="CLU_019840_0_0_1"/>
<gene>
    <name evidence="2" type="primary">TPHA0N01120</name>
    <name evidence="2" type="ordered locus">TPHA_0N01120</name>
</gene>
<accession>G8C165</accession>
<dbReference type="AlphaFoldDB" id="G8C165"/>
<feature type="compositionally biased region" description="Polar residues" evidence="1">
    <location>
        <begin position="69"/>
        <end position="88"/>
    </location>
</feature>
<dbReference type="RefSeq" id="XP_003688327.1">
    <property type="nucleotide sequence ID" value="XM_003688279.1"/>
</dbReference>
<name>G8C165_TETPH</name>
<evidence type="ECO:0008006" key="4">
    <source>
        <dbReference type="Google" id="ProtNLM"/>
    </source>
</evidence>
<dbReference type="PANTHER" id="PTHR23353">
    <property type="entry name" value="RAB-GAP/TBC-RELATED"/>
    <property type="match status" value="1"/>
</dbReference>
<feature type="compositionally biased region" description="Low complexity" evidence="1">
    <location>
        <begin position="89"/>
        <end position="108"/>
    </location>
</feature>
<proteinExistence type="predicted"/>
<dbReference type="STRING" id="1071381.G8C165"/>
<dbReference type="OMA" id="WENGVND"/>
<evidence type="ECO:0000256" key="1">
    <source>
        <dbReference type="SAM" id="MobiDB-lite"/>
    </source>
</evidence>
<dbReference type="Proteomes" id="UP000005666">
    <property type="component" value="Chromosome 14"/>
</dbReference>
<protein>
    <recommendedName>
        <fullName evidence="4">Protein RMD9, mitochondrial</fullName>
    </recommendedName>
</protein>
<dbReference type="InterPro" id="IPR053019">
    <property type="entry name" value="GATA_zinc_finger"/>
</dbReference>
<feature type="region of interest" description="Disordered" evidence="1">
    <location>
        <begin position="39"/>
        <end position="108"/>
    </location>
</feature>